<dbReference type="SMART" id="SM00184">
    <property type="entry name" value="RING"/>
    <property type="match status" value="1"/>
</dbReference>
<evidence type="ECO:0000313" key="9">
    <source>
        <dbReference type="Proteomes" id="UP000594638"/>
    </source>
</evidence>
<feature type="region of interest" description="Disordered" evidence="5">
    <location>
        <begin position="1"/>
        <end position="22"/>
    </location>
</feature>
<feature type="transmembrane region" description="Helical" evidence="6">
    <location>
        <begin position="217"/>
        <end position="238"/>
    </location>
</feature>
<dbReference type="PANTHER" id="PTHR22894">
    <property type="entry name" value="RING-TYPE DOMAIN-CONTAINING PROTEIN"/>
    <property type="match status" value="1"/>
</dbReference>
<evidence type="ECO:0000256" key="5">
    <source>
        <dbReference type="SAM" id="MobiDB-lite"/>
    </source>
</evidence>
<evidence type="ECO:0000256" key="2">
    <source>
        <dbReference type="ARBA" id="ARBA00022771"/>
    </source>
</evidence>
<dbReference type="InterPro" id="IPR017907">
    <property type="entry name" value="Znf_RING_CS"/>
</dbReference>
<evidence type="ECO:0000256" key="4">
    <source>
        <dbReference type="PROSITE-ProRule" id="PRU00175"/>
    </source>
</evidence>
<dbReference type="GO" id="GO:0016874">
    <property type="term" value="F:ligase activity"/>
    <property type="evidence" value="ECO:0007669"/>
    <property type="project" value="UniProtKB-KW"/>
</dbReference>
<evidence type="ECO:0000256" key="1">
    <source>
        <dbReference type="ARBA" id="ARBA00022723"/>
    </source>
</evidence>
<comment type="caution">
    <text evidence="8">The sequence shown here is derived from an EMBL/GenBank/DDBJ whole genome shotgun (WGS) entry which is preliminary data.</text>
</comment>
<evidence type="ECO:0000256" key="3">
    <source>
        <dbReference type="ARBA" id="ARBA00022833"/>
    </source>
</evidence>
<keyword evidence="1" id="KW-0479">Metal-binding</keyword>
<dbReference type="OrthoDB" id="9049620at2759"/>
<dbReference type="Proteomes" id="UP000594638">
    <property type="component" value="Unassembled WGS sequence"/>
</dbReference>
<dbReference type="Gramene" id="OE9A042478T1">
    <property type="protein sequence ID" value="OE9A042478C1"/>
    <property type="gene ID" value="OE9A042478"/>
</dbReference>
<keyword evidence="6" id="KW-0472">Membrane</keyword>
<protein>
    <submittedName>
        <fullName evidence="8">E3 ubiquitin- ligase RNF170-like</fullName>
    </submittedName>
</protein>
<dbReference type="GO" id="GO:0061630">
    <property type="term" value="F:ubiquitin protein ligase activity"/>
    <property type="evidence" value="ECO:0007669"/>
    <property type="project" value="InterPro"/>
</dbReference>
<dbReference type="GO" id="GO:0008270">
    <property type="term" value="F:zinc ion binding"/>
    <property type="evidence" value="ECO:0007669"/>
    <property type="project" value="UniProtKB-KW"/>
</dbReference>
<dbReference type="AlphaFoldDB" id="A0A8S0SAU4"/>
<dbReference type="PROSITE" id="PS50089">
    <property type="entry name" value="ZF_RING_2"/>
    <property type="match status" value="1"/>
</dbReference>
<feature type="transmembrane region" description="Helical" evidence="6">
    <location>
        <begin position="183"/>
        <end position="202"/>
    </location>
</feature>
<feature type="transmembrane region" description="Helical" evidence="6">
    <location>
        <begin position="152"/>
        <end position="171"/>
    </location>
</feature>
<reference evidence="8 9" key="1">
    <citation type="submission" date="2019-12" db="EMBL/GenBank/DDBJ databases">
        <authorList>
            <person name="Alioto T."/>
            <person name="Alioto T."/>
            <person name="Gomez Garrido J."/>
        </authorList>
    </citation>
    <scope>NUCLEOTIDE SEQUENCE [LARGE SCALE GENOMIC DNA]</scope>
</reference>
<dbReference type="InterPro" id="IPR018957">
    <property type="entry name" value="Znf_C3HC4_RING-type"/>
</dbReference>
<dbReference type="SUPFAM" id="SSF57850">
    <property type="entry name" value="RING/U-box"/>
    <property type="match status" value="1"/>
</dbReference>
<evidence type="ECO:0000313" key="8">
    <source>
        <dbReference type="EMBL" id="CAA2989435.1"/>
    </source>
</evidence>
<keyword evidence="6" id="KW-0812">Transmembrane</keyword>
<keyword evidence="9" id="KW-1185">Reference proteome</keyword>
<organism evidence="8 9">
    <name type="scientific">Olea europaea subsp. europaea</name>
    <dbReference type="NCBI Taxonomy" id="158383"/>
    <lineage>
        <taxon>Eukaryota</taxon>
        <taxon>Viridiplantae</taxon>
        <taxon>Streptophyta</taxon>
        <taxon>Embryophyta</taxon>
        <taxon>Tracheophyta</taxon>
        <taxon>Spermatophyta</taxon>
        <taxon>Magnoliopsida</taxon>
        <taxon>eudicotyledons</taxon>
        <taxon>Gunneridae</taxon>
        <taxon>Pentapetalae</taxon>
        <taxon>asterids</taxon>
        <taxon>lamiids</taxon>
        <taxon>Lamiales</taxon>
        <taxon>Oleaceae</taxon>
        <taxon>Oleeae</taxon>
        <taxon>Olea</taxon>
    </lineage>
</organism>
<proteinExistence type="predicted"/>
<evidence type="ECO:0000259" key="7">
    <source>
        <dbReference type="PROSITE" id="PS50089"/>
    </source>
</evidence>
<dbReference type="PROSITE" id="PS00518">
    <property type="entry name" value="ZF_RING_1"/>
    <property type="match status" value="1"/>
</dbReference>
<dbReference type="Pfam" id="PF00097">
    <property type="entry name" value="zf-C3HC4"/>
    <property type="match status" value="1"/>
</dbReference>
<dbReference type="InterPro" id="IPR038896">
    <property type="entry name" value="RNF170"/>
</dbReference>
<keyword evidence="6" id="KW-1133">Transmembrane helix</keyword>
<accession>A0A8S0SAU4</accession>
<dbReference type="InterPro" id="IPR001841">
    <property type="entry name" value="Znf_RING"/>
</dbReference>
<keyword evidence="3" id="KW-0862">Zinc</keyword>
<dbReference type="EMBL" id="CACTIH010004100">
    <property type="protein sequence ID" value="CAA2989435.1"/>
    <property type="molecule type" value="Genomic_DNA"/>
</dbReference>
<dbReference type="PANTHER" id="PTHR22894:SF6">
    <property type="entry name" value="E3 UBIQUITIN-PROTEIN LIGASE RNF170-LIKE ISOFORM X1"/>
    <property type="match status" value="1"/>
</dbReference>
<evidence type="ECO:0000256" key="6">
    <source>
        <dbReference type="SAM" id="Phobius"/>
    </source>
</evidence>
<keyword evidence="8" id="KW-0436">Ligase</keyword>
<dbReference type="Gene3D" id="3.30.40.10">
    <property type="entry name" value="Zinc/RING finger domain, C3HC4 (zinc finger)"/>
    <property type="match status" value="1"/>
</dbReference>
<dbReference type="InterPro" id="IPR013083">
    <property type="entry name" value="Znf_RING/FYVE/PHD"/>
</dbReference>
<gene>
    <name evidence="8" type="ORF">OLEA9_A042478</name>
</gene>
<keyword evidence="2 4" id="KW-0863">Zinc-finger</keyword>
<sequence length="258" mass="30181">MYKMSWQSENLERRRNPQGVETEDLYKKRAHQEIETEVSKEEENENQIVVGEIGKGEGFNIVGDYRKNLPPIDDVCPICFDRFTIPCRTNCGHWYCASCILEFWAFRSSIRPCKCPLCSCHITNLVPTISRLIGQDEDVIVVVQKVRQYNSLYIGGFCGFFLKIQASPLVIRRIFRIMMEPHHFRFIYYIMRFLGVLLPFLYEMGEFEFIPTGGLGIHRMLDVGTNVLVLTFLVISIWRKWAARGRAWRLAVLRAWRA</sequence>
<feature type="domain" description="RING-type" evidence="7">
    <location>
        <begin position="76"/>
        <end position="119"/>
    </location>
</feature>
<name>A0A8S0SAU4_OLEEU</name>